<organism evidence="3 4">
    <name type="scientific">Cellulomonas chitinilytica</name>
    <dbReference type="NCBI Taxonomy" id="398759"/>
    <lineage>
        <taxon>Bacteria</taxon>
        <taxon>Bacillati</taxon>
        <taxon>Actinomycetota</taxon>
        <taxon>Actinomycetes</taxon>
        <taxon>Micrococcales</taxon>
        <taxon>Cellulomonadaceae</taxon>
        <taxon>Cellulomonas</taxon>
    </lineage>
</organism>
<feature type="region of interest" description="Disordered" evidence="1">
    <location>
        <begin position="172"/>
        <end position="203"/>
    </location>
</feature>
<dbReference type="Proteomes" id="UP000632740">
    <property type="component" value="Unassembled WGS sequence"/>
</dbReference>
<dbReference type="AlphaFoldDB" id="A0A919U1L3"/>
<accession>A0A919U1L3</accession>
<evidence type="ECO:0000313" key="3">
    <source>
        <dbReference type="EMBL" id="GIG20617.1"/>
    </source>
</evidence>
<dbReference type="InterPro" id="IPR023346">
    <property type="entry name" value="Lysozyme-like_dom_sf"/>
</dbReference>
<dbReference type="EMBL" id="BONK01000004">
    <property type="protein sequence ID" value="GIG20617.1"/>
    <property type="molecule type" value="Genomic_DNA"/>
</dbReference>
<name>A0A919U1L3_9CELL</name>
<evidence type="ECO:0000313" key="4">
    <source>
        <dbReference type="Proteomes" id="UP000632740"/>
    </source>
</evidence>
<comment type="caution">
    <text evidence="3">The sequence shown here is derived from an EMBL/GenBank/DDBJ whole genome shotgun (WGS) entry which is preliminary data.</text>
</comment>
<feature type="compositionally biased region" description="Basic and acidic residues" evidence="1">
    <location>
        <begin position="112"/>
        <end position="121"/>
    </location>
</feature>
<reference evidence="3" key="1">
    <citation type="submission" date="2021-01" db="EMBL/GenBank/DDBJ databases">
        <title>Whole genome shotgun sequence of Cellulomonas chitinilytica NBRC 110799.</title>
        <authorList>
            <person name="Komaki H."/>
            <person name="Tamura T."/>
        </authorList>
    </citation>
    <scope>NUCLEOTIDE SEQUENCE</scope>
    <source>
        <strain evidence="3">NBRC 110799</strain>
    </source>
</reference>
<dbReference type="Pfam" id="PF01464">
    <property type="entry name" value="SLT"/>
    <property type="match status" value="1"/>
</dbReference>
<dbReference type="SUPFAM" id="SSF53955">
    <property type="entry name" value="Lysozyme-like"/>
    <property type="match status" value="1"/>
</dbReference>
<protein>
    <recommendedName>
        <fullName evidence="2">Transglycosylase SLT domain-containing protein</fullName>
    </recommendedName>
</protein>
<feature type="region of interest" description="Disordered" evidence="1">
    <location>
        <begin position="100"/>
        <end position="140"/>
    </location>
</feature>
<gene>
    <name evidence="3" type="ORF">Cch01nite_13410</name>
</gene>
<dbReference type="InterPro" id="IPR008258">
    <property type="entry name" value="Transglycosylase_SLT_dom_1"/>
</dbReference>
<dbReference type="Gene3D" id="1.10.530.10">
    <property type="match status" value="1"/>
</dbReference>
<evidence type="ECO:0000259" key="2">
    <source>
        <dbReference type="Pfam" id="PF01464"/>
    </source>
</evidence>
<sequence length="236" mass="24530">MGRHLAAPSARRPPLARWARACLRPVACGVAVGAVAMTFAQVDPDTSSPAFADAPGVAADRLGPGTVAAPADATWTATDADTSWLTDAIAAEAAERARQAAEAEAARQAQVEAEREAERKAARSLARGGSSTPGVPPSRVPVGEVKQYAAGLVGADQWGCLEALWQRESGWDPSATNSSSGAFGIPQSLPGSKMASAGPDWRSNPLTQVRWGVSYIEGRYGSACAAWQHSQSTGWY</sequence>
<evidence type="ECO:0000256" key="1">
    <source>
        <dbReference type="SAM" id="MobiDB-lite"/>
    </source>
</evidence>
<proteinExistence type="predicted"/>
<keyword evidence="4" id="KW-1185">Reference proteome</keyword>
<feature type="domain" description="Transglycosylase SLT" evidence="2">
    <location>
        <begin position="158"/>
        <end position="222"/>
    </location>
</feature>